<reference evidence="2" key="1">
    <citation type="submission" date="2018-08" db="EMBL/GenBank/DDBJ databases">
        <authorList>
            <person name="Chevrot R."/>
        </authorList>
    </citation>
    <scope>NUCLEOTIDE SEQUENCE [LARGE SCALE GENOMIC DNA]</scope>
</reference>
<proteinExistence type="predicted"/>
<gene>
    <name evidence="1" type="ORF">PBLR_13921</name>
</gene>
<dbReference type="AlphaFoldDB" id="A0A383RGN1"/>
<name>A0A383RGN1_PAEAL</name>
<dbReference type="RefSeq" id="WP_138187272.1">
    <property type="nucleotide sequence ID" value="NZ_LS992241.1"/>
</dbReference>
<dbReference type="Proteomes" id="UP000304148">
    <property type="component" value="Chromosome"/>
</dbReference>
<accession>A0A383RGN1</accession>
<evidence type="ECO:0000313" key="1">
    <source>
        <dbReference type="EMBL" id="SYX85499.1"/>
    </source>
</evidence>
<dbReference type="EMBL" id="LS992241">
    <property type="protein sequence ID" value="SYX85499.1"/>
    <property type="molecule type" value="Genomic_DNA"/>
</dbReference>
<sequence>MNTKIKIAIASQCSILLFGSMHLMSGTVSDHAISDISLKAAATKPMAANEGEKLEQAEKAKLDKLLEKNPCDMYLIYSSFQPKGFEVFGYGNFNPRYEKYEDYEKLLRVMKEPAPQKPADLSKSYTYDGVIVAAPYTNEYAAAMQAEAKKLGKKVYSKKLEWKDTNMIQLRFVNGKDYIQFSSYRIEEMDKKQQGYVYIAAADVKKKNPKLDPKFITTSLNWYEQGKGFSISTNAENPLTKEDLIKLATTMVKK</sequence>
<organism evidence="1 2">
    <name type="scientific">Paenibacillus alvei</name>
    <name type="common">Bacillus alvei</name>
    <dbReference type="NCBI Taxonomy" id="44250"/>
    <lineage>
        <taxon>Bacteria</taxon>
        <taxon>Bacillati</taxon>
        <taxon>Bacillota</taxon>
        <taxon>Bacilli</taxon>
        <taxon>Bacillales</taxon>
        <taxon>Paenibacillaceae</taxon>
        <taxon>Paenibacillus</taxon>
    </lineage>
</organism>
<evidence type="ECO:0000313" key="2">
    <source>
        <dbReference type="Proteomes" id="UP000304148"/>
    </source>
</evidence>
<protein>
    <submittedName>
        <fullName evidence="1">Uncharacterized protein</fullName>
    </submittedName>
</protein>